<dbReference type="GO" id="GO:0003677">
    <property type="term" value="F:DNA binding"/>
    <property type="evidence" value="ECO:0007669"/>
    <property type="project" value="UniProtKB-KW"/>
</dbReference>
<sequence length="167" mass="18336">MDSGFLWLRIGLSDSASGYHRVSRPPRRLKATPTETNPLLHPSPLRPACKAKDRLLLWAPVRPRSALDSKTTLSRSDIQRIYDVITHAWADSTKETYGSGLLAFHTFCDHKSIPESDHAPTIPSVISAFISALAGSYSSSAVSNYRDRRPVKSSIISGPPPVKETPT</sequence>
<dbReference type="OrthoDB" id="2664079at2759"/>
<feature type="region of interest" description="Disordered" evidence="2">
    <location>
        <begin position="17"/>
        <end position="44"/>
    </location>
</feature>
<keyword evidence="4" id="KW-1185">Reference proteome</keyword>
<dbReference type="Gene3D" id="1.10.150.130">
    <property type="match status" value="1"/>
</dbReference>
<accession>A0A0C9TCY0</accession>
<feature type="compositionally biased region" description="Basic residues" evidence="2">
    <location>
        <begin position="21"/>
        <end position="30"/>
    </location>
</feature>
<gene>
    <name evidence="3" type="ORF">PAXINDRAFT_20730</name>
</gene>
<proteinExistence type="predicted"/>
<protein>
    <submittedName>
        <fullName evidence="3">Uncharacterized protein</fullName>
    </submittedName>
</protein>
<dbReference type="Proteomes" id="UP000053647">
    <property type="component" value="Unassembled WGS sequence"/>
</dbReference>
<keyword evidence="1" id="KW-0238">DNA-binding</keyword>
<evidence type="ECO:0000313" key="3">
    <source>
        <dbReference type="EMBL" id="KIJ06052.1"/>
    </source>
</evidence>
<dbReference type="InterPro" id="IPR010998">
    <property type="entry name" value="Integrase_recombinase_N"/>
</dbReference>
<name>A0A0C9TCY0_PAXIN</name>
<dbReference type="EMBL" id="KN820544">
    <property type="protein sequence ID" value="KIJ06052.1"/>
    <property type="molecule type" value="Genomic_DNA"/>
</dbReference>
<dbReference type="HOGENOM" id="CLU_003292_7_1_1"/>
<evidence type="ECO:0000256" key="1">
    <source>
        <dbReference type="ARBA" id="ARBA00023125"/>
    </source>
</evidence>
<reference evidence="4" key="2">
    <citation type="submission" date="2015-01" db="EMBL/GenBank/DDBJ databases">
        <title>Evolutionary Origins and Diversification of the Mycorrhizal Mutualists.</title>
        <authorList>
            <consortium name="DOE Joint Genome Institute"/>
            <consortium name="Mycorrhizal Genomics Consortium"/>
            <person name="Kohler A."/>
            <person name="Kuo A."/>
            <person name="Nagy L.G."/>
            <person name="Floudas D."/>
            <person name="Copeland A."/>
            <person name="Barry K.W."/>
            <person name="Cichocki N."/>
            <person name="Veneault-Fourrey C."/>
            <person name="LaButti K."/>
            <person name="Lindquist E.A."/>
            <person name="Lipzen A."/>
            <person name="Lundell T."/>
            <person name="Morin E."/>
            <person name="Murat C."/>
            <person name="Riley R."/>
            <person name="Ohm R."/>
            <person name="Sun H."/>
            <person name="Tunlid A."/>
            <person name="Henrissat B."/>
            <person name="Grigoriev I.V."/>
            <person name="Hibbett D.S."/>
            <person name="Martin F."/>
        </authorList>
    </citation>
    <scope>NUCLEOTIDE SEQUENCE [LARGE SCALE GENOMIC DNA]</scope>
    <source>
        <strain evidence="4">ATCC 200175</strain>
    </source>
</reference>
<evidence type="ECO:0000313" key="4">
    <source>
        <dbReference type="Proteomes" id="UP000053647"/>
    </source>
</evidence>
<organism evidence="3 4">
    <name type="scientific">Paxillus involutus ATCC 200175</name>
    <dbReference type="NCBI Taxonomy" id="664439"/>
    <lineage>
        <taxon>Eukaryota</taxon>
        <taxon>Fungi</taxon>
        <taxon>Dikarya</taxon>
        <taxon>Basidiomycota</taxon>
        <taxon>Agaricomycotina</taxon>
        <taxon>Agaricomycetes</taxon>
        <taxon>Agaricomycetidae</taxon>
        <taxon>Boletales</taxon>
        <taxon>Paxilineae</taxon>
        <taxon>Paxillaceae</taxon>
        <taxon>Paxillus</taxon>
    </lineage>
</organism>
<reference evidence="3 4" key="1">
    <citation type="submission" date="2014-06" db="EMBL/GenBank/DDBJ databases">
        <authorList>
            <consortium name="DOE Joint Genome Institute"/>
            <person name="Kuo A."/>
            <person name="Kohler A."/>
            <person name="Nagy L.G."/>
            <person name="Floudas D."/>
            <person name="Copeland A."/>
            <person name="Barry K.W."/>
            <person name="Cichocki N."/>
            <person name="Veneault-Fourrey C."/>
            <person name="LaButti K."/>
            <person name="Lindquist E.A."/>
            <person name="Lipzen A."/>
            <person name="Lundell T."/>
            <person name="Morin E."/>
            <person name="Murat C."/>
            <person name="Sun H."/>
            <person name="Tunlid A."/>
            <person name="Henrissat B."/>
            <person name="Grigoriev I.V."/>
            <person name="Hibbett D.S."/>
            <person name="Martin F."/>
            <person name="Nordberg H.P."/>
            <person name="Cantor M.N."/>
            <person name="Hua S.X."/>
        </authorList>
    </citation>
    <scope>NUCLEOTIDE SEQUENCE [LARGE SCALE GENOMIC DNA]</scope>
    <source>
        <strain evidence="3 4">ATCC 200175</strain>
    </source>
</reference>
<dbReference type="AlphaFoldDB" id="A0A0C9TCY0"/>
<evidence type="ECO:0000256" key="2">
    <source>
        <dbReference type="SAM" id="MobiDB-lite"/>
    </source>
</evidence>